<evidence type="ECO:0000313" key="9">
    <source>
        <dbReference type="Proteomes" id="UP001056201"/>
    </source>
</evidence>
<organism evidence="8 9">
    <name type="scientific">Aquincola tertiaricarbonis</name>
    <dbReference type="NCBI Taxonomy" id="391953"/>
    <lineage>
        <taxon>Bacteria</taxon>
        <taxon>Pseudomonadati</taxon>
        <taxon>Pseudomonadota</taxon>
        <taxon>Betaproteobacteria</taxon>
        <taxon>Burkholderiales</taxon>
        <taxon>Sphaerotilaceae</taxon>
        <taxon>Aquincola</taxon>
    </lineage>
</organism>
<dbReference type="InterPro" id="IPR032710">
    <property type="entry name" value="NTF2-like_dom_sf"/>
</dbReference>
<dbReference type="Gene3D" id="3.10.450.230">
    <property type="entry name" value="VirB8 protein"/>
    <property type="match status" value="1"/>
</dbReference>
<evidence type="ECO:0000256" key="2">
    <source>
        <dbReference type="ARBA" id="ARBA00022692"/>
    </source>
</evidence>
<protein>
    <submittedName>
        <fullName evidence="8">Type IV secretion system protein</fullName>
    </submittedName>
</protein>
<dbReference type="SUPFAM" id="SSF54427">
    <property type="entry name" value="NTF2-like"/>
    <property type="match status" value="1"/>
</dbReference>
<dbReference type="Proteomes" id="UP001056201">
    <property type="component" value="Chromosome 1"/>
</dbReference>
<comment type="subcellular location">
    <subcellularLocation>
        <location evidence="1">Membrane</location>
        <topology evidence="1">Single-pass membrane protein</topology>
    </subcellularLocation>
</comment>
<feature type="region of interest" description="Disordered" evidence="5">
    <location>
        <begin position="11"/>
        <end position="32"/>
    </location>
</feature>
<accession>A0ABY4S2Y4</accession>
<evidence type="ECO:0000256" key="5">
    <source>
        <dbReference type="SAM" id="MobiDB-lite"/>
    </source>
</evidence>
<dbReference type="Pfam" id="PF04335">
    <property type="entry name" value="VirB8"/>
    <property type="match status" value="1"/>
</dbReference>
<dbReference type="CDD" id="cd16424">
    <property type="entry name" value="VirB8"/>
    <property type="match status" value="1"/>
</dbReference>
<feature type="domain" description="Bacterial virulence protein VirB8" evidence="7">
    <location>
        <begin position="45"/>
        <end position="258"/>
    </location>
</feature>
<keyword evidence="2 6" id="KW-0812">Transmembrane</keyword>
<keyword evidence="4 6" id="KW-0472">Membrane</keyword>
<name>A0ABY4S2Y4_AQUTE</name>
<reference evidence="8" key="1">
    <citation type="submission" date="2022-05" db="EMBL/GenBank/DDBJ databases">
        <title>An RpoN-dependent PEP-CTERM gene is involved in floc formation of an Aquincola tertiaricarbonis strain.</title>
        <authorList>
            <person name="Qiu D."/>
            <person name="Xia M."/>
        </authorList>
    </citation>
    <scope>NUCLEOTIDE SEQUENCE</scope>
    <source>
        <strain evidence="8">RN12</strain>
    </source>
</reference>
<evidence type="ECO:0000259" key="7">
    <source>
        <dbReference type="Pfam" id="PF04335"/>
    </source>
</evidence>
<evidence type="ECO:0000256" key="1">
    <source>
        <dbReference type="ARBA" id="ARBA00004167"/>
    </source>
</evidence>
<dbReference type="EMBL" id="CP097635">
    <property type="protein sequence ID" value="URI07627.1"/>
    <property type="molecule type" value="Genomic_DNA"/>
</dbReference>
<evidence type="ECO:0000256" key="6">
    <source>
        <dbReference type="SAM" id="Phobius"/>
    </source>
</evidence>
<evidence type="ECO:0000256" key="3">
    <source>
        <dbReference type="ARBA" id="ARBA00022989"/>
    </source>
</evidence>
<dbReference type="RefSeq" id="WP_250195860.1">
    <property type="nucleotide sequence ID" value="NZ_CP097635.1"/>
</dbReference>
<gene>
    <name evidence="8" type="ORF">MW290_03110</name>
</gene>
<keyword evidence="9" id="KW-1185">Reference proteome</keyword>
<keyword evidence="3 6" id="KW-1133">Transmembrane helix</keyword>
<evidence type="ECO:0000313" key="8">
    <source>
        <dbReference type="EMBL" id="URI07627.1"/>
    </source>
</evidence>
<sequence length="268" mass="29695">MSTVLTPGVAAAWPNHGPSAPDTPAALPSPADTLPGEDEVFAHNRSWELDRALMLERSERRAWRVAMAGGLLGLLGIAAVFVQGPLRRVVEIPIVVDRVTGETTIQQRLAEETIPALDALDKHNLATFVRAREGYSWMYLQRDFDQVARMAVPAVFADYNRQFEGEAALHRKLAATEEWRIQVIGVRLSPAGRRGNRGDATVTYDKVSRRSDRQTPEVTSRHVASVVFEYQPKVLANERDRLENPFGFVVTAYRSDPELNGPTTGAKP</sequence>
<feature type="transmembrane region" description="Helical" evidence="6">
    <location>
        <begin position="62"/>
        <end position="82"/>
    </location>
</feature>
<proteinExistence type="predicted"/>
<evidence type="ECO:0000256" key="4">
    <source>
        <dbReference type="ARBA" id="ARBA00023136"/>
    </source>
</evidence>
<dbReference type="InterPro" id="IPR007430">
    <property type="entry name" value="VirB8"/>
</dbReference>